<evidence type="ECO:0000256" key="1">
    <source>
        <dbReference type="SAM" id="Phobius"/>
    </source>
</evidence>
<comment type="caution">
    <text evidence="2">The sequence shown here is derived from an EMBL/GenBank/DDBJ whole genome shotgun (WGS) entry which is preliminary data.</text>
</comment>
<keyword evidence="1" id="KW-1133">Transmembrane helix</keyword>
<keyword evidence="3" id="KW-1185">Reference proteome</keyword>
<reference evidence="2 3" key="1">
    <citation type="journal article" date="2021" name="Elife">
        <title>Chloroplast acquisition without the gene transfer in kleptoplastic sea slugs, Plakobranchus ocellatus.</title>
        <authorList>
            <person name="Maeda T."/>
            <person name="Takahashi S."/>
            <person name="Yoshida T."/>
            <person name="Shimamura S."/>
            <person name="Takaki Y."/>
            <person name="Nagai Y."/>
            <person name="Toyoda A."/>
            <person name="Suzuki Y."/>
            <person name="Arimoto A."/>
            <person name="Ishii H."/>
            <person name="Satoh N."/>
            <person name="Nishiyama T."/>
            <person name="Hasebe M."/>
            <person name="Maruyama T."/>
            <person name="Minagawa J."/>
            <person name="Obokata J."/>
            <person name="Shigenobu S."/>
        </authorList>
    </citation>
    <scope>NUCLEOTIDE SEQUENCE [LARGE SCALE GENOMIC DNA]</scope>
</reference>
<dbReference type="EMBL" id="BMAT01013585">
    <property type="protein sequence ID" value="GFS15709.1"/>
    <property type="molecule type" value="Genomic_DNA"/>
</dbReference>
<dbReference type="Proteomes" id="UP000762676">
    <property type="component" value="Unassembled WGS sequence"/>
</dbReference>
<dbReference type="AlphaFoldDB" id="A0AAV4IZ40"/>
<feature type="transmembrane region" description="Helical" evidence="1">
    <location>
        <begin position="111"/>
        <end position="131"/>
    </location>
</feature>
<accession>A0AAV4IZ40</accession>
<keyword evidence="2" id="KW-0378">Hydrolase</keyword>
<evidence type="ECO:0000313" key="2">
    <source>
        <dbReference type="EMBL" id="GFS15709.1"/>
    </source>
</evidence>
<gene>
    <name evidence="2" type="ORF">ElyMa_006777300</name>
</gene>
<name>A0AAV4IZ40_9GAST</name>
<keyword evidence="1" id="KW-0472">Membrane</keyword>
<protein>
    <submittedName>
        <fullName evidence="2">Inactive ubiquitin carboxyl-terminal hydrolase 54</fullName>
    </submittedName>
</protein>
<sequence length="228" mass="25608">MSTSTMEPDDLDYLLPANCPDPYFDTWDRHNSIAFSTATKGLRNAPGENNCFVNSAVQSRPGQMTNALGFLLISKPPKAFGLTVIFKSPQLEGRSLRSFCLSRFKIWKSEVWTIFLFLSILSLAKVCVWRLTWRPSVLISVPCLISLLTIDLMRPSAQTVGSVKVVAPTVDIHSAGLRLSCLVVRKTFALDKPLKELWKFKNPMPHLYFSPGKTIVDTTEPRTSSYDY</sequence>
<keyword evidence="1" id="KW-0812">Transmembrane</keyword>
<proteinExistence type="predicted"/>
<dbReference type="GO" id="GO:0016787">
    <property type="term" value="F:hydrolase activity"/>
    <property type="evidence" value="ECO:0007669"/>
    <property type="project" value="UniProtKB-KW"/>
</dbReference>
<evidence type="ECO:0000313" key="3">
    <source>
        <dbReference type="Proteomes" id="UP000762676"/>
    </source>
</evidence>
<organism evidence="2 3">
    <name type="scientific">Elysia marginata</name>
    <dbReference type="NCBI Taxonomy" id="1093978"/>
    <lineage>
        <taxon>Eukaryota</taxon>
        <taxon>Metazoa</taxon>
        <taxon>Spiralia</taxon>
        <taxon>Lophotrochozoa</taxon>
        <taxon>Mollusca</taxon>
        <taxon>Gastropoda</taxon>
        <taxon>Heterobranchia</taxon>
        <taxon>Euthyneura</taxon>
        <taxon>Panpulmonata</taxon>
        <taxon>Sacoglossa</taxon>
        <taxon>Placobranchoidea</taxon>
        <taxon>Plakobranchidae</taxon>
        <taxon>Elysia</taxon>
    </lineage>
</organism>